<dbReference type="Gene3D" id="2.170.270.10">
    <property type="entry name" value="SET domain"/>
    <property type="match status" value="1"/>
</dbReference>
<dbReference type="Pfam" id="PF00856">
    <property type="entry name" value="SET"/>
    <property type="match status" value="1"/>
</dbReference>
<proteinExistence type="predicted"/>
<dbReference type="InterPro" id="IPR051760">
    <property type="entry name" value="KMT5A"/>
</dbReference>
<dbReference type="PhylomeDB" id="A7TD96"/>
<dbReference type="PANTHER" id="PTHR46167">
    <property type="entry name" value="N-LYSINE METHYLTRANSFERASE KMT5A"/>
    <property type="match status" value="1"/>
</dbReference>
<reference evidence="2 3" key="1">
    <citation type="journal article" date="2007" name="Science">
        <title>Sea anemone genome reveals ancestral eumetazoan gene repertoire and genomic organization.</title>
        <authorList>
            <person name="Putnam N.H."/>
            <person name="Srivastava M."/>
            <person name="Hellsten U."/>
            <person name="Dirks B."/>
            <person name="Chapman J."/>
            <person name="Salamov A."/>
            <person name="Terry A."/>
            <person name="Shapiro H."/>
            <person name="Lindquist E."/>
            <person name="Kapitonov V.V."/>
            <person name="Jurka J."/>
            <person name="Genikhovich G."/>
            <person name="Grigoriev I.V."/>
            <person name="Lucas S.M."/>
            <person name="Steele R.E."/>
            <person name="Finnerty J.R."/>
            <person name="Technau U."/>
            <person name="Martindale M.Q."/>
            <person name="Rokhsar D.S."/>
        </authorList>
    </citation>
    <scope>NUCLEOTIDE SEQUENCE [LARGE SCALE GENOMIC DNA]</scope>
    <source>
        <strain evidence="3">CH2 X CH6</strain>
    </source>
</reference>
<dbReference type="InParanoid" id="A7TD96"/>
<gene>
    <name evidence="2" type="ORF">NEMVEDRAFT_v1g155903</name>
</gene>
<protein>
    <recommendedName>
        <fullName evidence="1">SET domain-containing protein</fullName>
    </recommendedName>
</protein>
<sequence length="69" mass="7720">VDATKESGRLGRLLNHSVHGNCTTKLISIKGNPYLILVTSQDIKPGEELLYDYGERSKDIIESHPWLKA</sequence>
<dbReference type="InterPro" id="IPR046341">
    <property type="entry name" value="SET_dom_sf"/>
</dbReference>
<name>A7TD96_NEMVE</name>
<evidence type="ECO:0000313" key="2">
    <source>
        <dbReference type="EMBL" id="EDO25957.1"/>
    </source>
</evidence>
<feature type="domain" description="SET" evidence="1">
    <location>
        <begin position="1"/>
        <end position="54"/>
    </location>
</feature>
<dbReference type="Proteomes" id="UP000001593">
    <property type="component" value="Unassembled WGS sequence"/>
</dbReference>
<dbReference type="PANTHER" id="PTHR46167:SF1">
    <property type="entry name" value="N-LYSINE METHYLTRANSFERASE KMT5A"/>
    <property type="match status" value="1"/>
</dbReference>
<dbReference type="AlphaFoldDB" id="A7TD96"/>
<dbReference type="InterPro" id="IPR001214">
    <property type="entry name" value="SET_dom"/>
</dbReference>
<dbReference type="EMBL" id="DS477466">
    <property type="protein sequence ID" value="EDO25957.1"/>
    <property type="molecule type" value="Genomic_DNA"/>
</dbReference>
<keyword evidence="3" id="KW-1185">Reference proteome</keyword>
<evidence type="ECO:0000313" key="3">
    <source>
        <dbReference type="Proteomes" id="UP000001593"/>
    </source>
</evidence>
<dbReference type="STRING" id="45351.A7TD96"/>
<dbReference type="HOGENOM" id="CLU_047978_2_1_1"/>
<dbReference type="eggNOG" id="KOG1085">
    <property type="taxonomic scope" value="Eukaryota"/>
</dbReference>
<accession>A7TD96</accession>
<evidence type="ECO:0000259" key="1">
    <source>
        <dbReference type="PROSITE" id="PS50280"/>
    </source>
</evidence>
<feature type="non-terminal residue" evidence="2">
    <location>
        <position position="1"/>
    </location>
</feature>
<organism evidence="2 3">
    <name type="scientific">Nematostella vectensis</name>
    <name type="common">Starlet sea anemone</name>
    <dbReference type="NCBI Taxonomy" id="45351"/>
    <lineage>
        <taxon>Eukaryota</taxon>
        <taxon>Metazoa</taxon>
        <taxon>Cnidaria</taxon>
        <taxon>Anthozoa</taxon>
        <taxon>Hexacorallia</taxon>
        <taxon>Actiniaria</taxon>
        <taxon>Edwardsiidae</taxon>
        <taxon>Nematostella</taxon>
    </lineage>
</organism>
<dbReference type="SUPFAM" id="SSF82199">
    <property type="entry name" value="SET domain"/>
    <property type="match status" value="1"/>
</dbReference>
<dbReference type="PROSITE" id="PS50280">
    <property type="entry name" value="SET"/>
    <property type="match status" value="1"/>
</dbReference>